<feature type="domain" description="FAD-binding PCMH-type" evidence="4">
    <location>
        <begin position="42"/>
        <end position="218"/>
    </location>
</feature>
<proteinExistence type="predicted"/>
<dbReference type="InterPro" id="IPR005107">
    <property type="entry name" value="CO_DH_flav_C"/>
</dbReference>
<evidence type="ECO:0000256" key="2">
    <source>
        <dbReference type="ARBA" id="ARBA00022827"/>
    </source>
</evidence>
<dbReference type="InterPro" id="IPR036683">
    <property type="entry name" value="CO_DH_flav_C_dom_sf"/>
</dbReference>
<dbReference type="SUPFAM" id="SSF56176">
    <property type="entry name" value="FAD-binding/transporter-associated domain-like"/>
    <property type="match status" value="1"/>
</dbReference>
<dbReference type="EMBL" id="BAAAGU010000098">
    <property type="protein sequence ID" value="GAA0670948.1"/>
    <property type="molecule type" value="Genomic_DNA"/>
</dbReference>
<dbReference type="Gene3D" id="3.30.390.50">
    <property type="entry name" value="CO dehydrogenase flavoprotein, C-terminal domain"/>
    <property type="match status" value="1"/>
</dbReference>
<keyword evidence="2" id="KW-0274">FAD</keyword>
<keyword evidence="6" id="KW-1185">Reference proteome</keyword>
<evidence type="ECO:0000313" key="5">
    <source>
        <dbReference type="EMBL" id="GAA0670948.1"/>
    </source>
</evidence>
<comment type="caution">
    <text evidence="5">The sequence shown here is derived from an EMBL/GenBank/DDBJ whole genome shotgun (WGS) entry which is preliminary data.</text>
</comment>
<dbReference type="InterPro" id="IPR002346">
    <property type="entry name" value="Mopterin_DH_FAD-bd"/>
</dbReference>
<name>A0ABN1HWK7_9ACTN</name>
<dbReference type="Proteomes" id="UP001500724">
    <property type="component" value="Unassembled WGS sequence"/>
</dbReference>
<dbReference type="PROSITE" id="PS51387">
    <property type="entry name" value="FAD_PCMH"/>
    <property type="match status" value="1"/>
</dbReference>
<dbReference type="InterPro" id="IPR051312">
    <property type="entry name" value="Diverse_Substr_Oxidored"/>
</dbReference>
<evidence type="ECO:0000313" key="6">
    <source>
        <dbReference type="Proteomes" id="UP001500724"/>
    </source>
</evidence>
<evidence type="ECO:0000256" key="1">
    <source>
        <dbReference type="ARBA" id="ARBA00022630"/>
    </source>
</evidence>
<sequence length="331" mass="36146">MDPGPLNHSLKSALTYALSERQLSGSQRYRGADREQREGDVQVPASFQYERARSVDEAVTMLRRFGEEARVVAGGHSLLPMMKLRLAQPEFLVDINDLHELDYVRQEGSELCIGALTRHRTMLENELLWRYFPIFRDAERVIADPPVRNRGTMGGSLCQADPSEDLSAVCAAVHARAVILGADGSRTVTMEEFHKGPYETDCGPGELLVEVRIPIHPNAGSAYEKVERKVGDWAVGAAGAALALRDGRIVEAGLGLAAVGSNTVHNHRVEEVLRGNAPSEELFAEAARIAAEDCSPSTDTRGSAEYKRHLAGELTKRVLRRAAARAAGREA</sequence>
<accession>A0ABN1HWK7</accession>
<keyword evidence="3" id="KW-0560">Oxidoreductase</keyword>
<dbReference type="InterPro" id="IPR016166">
    <property type="entry name" value="FAD-bd_PCMH"/>
</dbReference>
<gene>
    <name evidence="5" type="ORF">GCM10009535_58350</name>
</gene>
<dbReference type="PANTHER" id="PTHR42659">
    <property type="entry name" value="XANTHINE DEHYDROGENASE SUBUNIT C-RELATED"/>
    <property type="match status" value="1"/>
</dbReference>
<dbReference type="SMART" id="SM01092">
    <property type="entry name" value="CO_deh_flav_C"/>
    <property type="match status" value="1"/>
</dbReference>
<evidence type="ECO:0000256" key="3">
    <source>
        <dbReference type="ARBA" id="ARBA00023002"/>
    </source>
</evidence>
<dbReference type="InterPro" id="IPR016167">
    <property type="entry name" value="FAD-bd_PCMH_sub1"/>
</dbReference>
<dbReference type="Pfam" id="PF03450">
    <property type="entry name" value="CO_deh_flav_C"/>
    <property type="match status" value="1"/>
</dbReference>
<dbReference type="InterPro" id="IPR036318">
    <property type="entry name" value="FAD-bd_PCMH-like_sf"/>
</dbReference>
<keyword evidence="1" id="KW-0285">Flavoprotein</keyword>
<dbReference type="InterPro" id="IPR016169">
    <property type="entry name" value="FAD-bd_PCMH_sub2"/>
</dbReference>
<organism evidence="5 6">
    <name type="scientific">Streptomyces thermocarboxydovorans</name>
    <dbReference type="NCBI Taxonomy" id="59298"/>
    <lineage>
        <taxon>Bacteria</taxon>
        <taxon>Bacillati</taxon>
        <taxon>Actinomycetota</taxon>
        <taxon>Actinomycetes</taxon>
        <taxon>Kitasatosporales</taxon>
        <taxon>Streptomycetaceae</taxon>
        <taxon>Streptomyces</taxon>
    </lineage>
</organism>
<dbReference type="PANTHER" id="PTHR42659:SF2">
    <property type="entry name" value="XANTHINE DEHYDROGENASE SUBUNIT C-RELATED"/>
    <property type="match status" value="1"/>
</dbReference>
<reference evidence="5 6" key="1">
    <citation type="journal article" date="2019" name="Int. J. Syst. Evol. Microbiol.">
        <title>The Global Catalogue of Microorganisms (GCM) 10K type strain sequencing project: providing services to taxonomists for standard genome sequencing and annotation.</title>
        <authorList>
            <consortium name="The Broad Institute Genomics Platform"/>
            <consortium name="The Broad Institute Genome Sequencing Center for Infectious Disease"/>
            <person name="Wu L."/>
            <person name="Ma J."/>
        </authorList>
    </citation>
    <scope>NUCLEOTIDE SEQUENCE [LARGE SCALE GENOMIC DNA]</scope>
    <source>
        <strain evidence="5 6">JCM 10367</strain>
    </source>
</reference>
<protein>
    <submittedName>
        <fullName evidence="5">Xanthine dehydrogenase family protein subunit M</fullName>
    </submittedName>
</protein>
<dbReference type="Pfam" id="PF00941">
    <property type="entry name" value="FAD_binding_5"/>
    <property type="match status" value="1"/>
</dbReference>
<dbReference type="Gene3D" id="3.30.43.10">
    <property type="entry name" value="Uridine Diphospho-n-acetylenolpyruvylglucosamine Reductase, domain 2"/>
    <property type="match status" value="1"/>
</dbReference>
<dbReference type="Gene3D" id="3.30.465.10">
    <property type="match status" value="1"/>
</dbReference>
<evidence type="ECO:0000259" key="4">
    <source>
        <dbReference type="PROSITE" id="PS51387"/>
    </source>
</evidence>
<dbReference type="SUPFAM" id="SSF55447">
    <property type="entry name" value="CO dehydrogenase flavoprotein C-terminal domain-like"/>
    <property type="match status" value="1"/>
</dbReference>